<feature type="domain" description="RsbT co-antagonist protein RsbRD N-terminal" evidence="2">
    <location>
        <begin position="26"/>
        <end position="156"/>
    </location>
</feature>
<evidence type="ECO:0000313" key="3">
    <source>
        <dbReference type="EMBL" id="WOF22905.1"/>
    </source>
</evidence>
<dbReference type="AlphaFoldDB" id="A0AA97I6Z9"/>
<name>A0AA97I6Z9_9MICO</name>
<accession>A0AA97I6Z9</accession>
<gene>
    <name evidence="3" type="ORF">N8K70_16155</name>
</gene>
<sequence length="391" mass="42395">MNESRPGADETAWHALLGRLMSDHPALVDDFLQRFSQRGLYGDVALPEEDLRAAASRSLELLIRQLSGLPLTPALRSAPQELGVARARQGVARDMLMDAVRLDFRVLWSGLVRACGDESADLLVRHAEEVLTTVERYVGDVQSAFLDEQAELARDTRVGVRRALARLMSAEPADLDVVAGEVGAVIGMPVGGRFEVVYNPADAADRARRIVSATFRDHEYLAVDLDEGTLFVRDHDAATPLAIPLAPVRGGVVAATGGLRELPASIRLARLIAHHASDRLATEQDVWLGIAHDAVAHLPTVRLALGGLSALDAADRRLLVDTVVRYCETGSIKQTAADLYCHRNTVVNRIHRFEELTGLDVAVPLDATKALVALGDEAAHVLLSRPRPRFA</sequence>
<dbReference type="Gene3D" id="1.10.10.2840">
    <property type="entry name" value="PucR C-terminal helix-turn-helix domain"/>
    <property type="match status" value="1"/>
</dbReference>
<keyword evidence="4" id="KW-1185">Reference proteome</keyword>
<dbReference type="InterPro" id="IPR051448">
    <property type="entry name" value="CdaR-like_regulators"/>
</dbReference>
<feature type="domain" description="PucR C-terminal helix-turn-helix" evidence="1">
    <location>
        <begin position="319"/>
        <end position="374"/>
    </location>
</feature>
<protein>
    <submittedName>
        <fullName evidence="3">Helix-turn-helix domain-containing protein</fullName>
    </submittedName>
</protein>
<dbReference type="RefSeq" id="WP_317139377.1">
    <property type="nucleotide sequence ID" value="NZ_CP118157.1"/>
</dbReference>
<reference evidence="3 4" key="1">
    <citation type="submission" date="2023-02" db="EMBL/GenBank/DDBJ databases">
        <title>Microbacterium betulae sp. nov., isolated from birch wood.</title>
        <authorList>
            <person name="Pasciak M."/>
            <person name="Pawlik K.J."/>
            <person name="Martynowski D."/>
            <person name="Laczmanski L."/>
            <person name="Ciekot J."/>
            <person name="Szponar B."/>
            <person name="Wojcik-Fatla A."/>
            <person name="Mackiewicz B."/>
            <person name="Farian E."/>
            <person name="Cholewa G."/>
            <person name="Cholewa A."/>
            <person name="Dutkiewicz J."/>
        </authorList>
    </citation>
    <scope>NUCLEOTIDE SEQUENCE [LARGE SCALE GENOMIC DNA]</scope>
    <source>
        <strain evidence="3 4">AB</strain>
    </source>
</reference>
<dbReference type="EMBL" id="CP118157">
    <property type="protein sequence ID" value="WOF22905.1"/>
    <property type="molecule type" value="Genomic_DNA"/>
</dbReference>
<evidence type="ECO:0000313" key="4">
    <source>
        <dbReference type="Proteomes" id="UP001305498"/>
    </source>
</evidence>
<organism evidence="3 4">
    <name type="scientific">Microbacterium betulae</name>
    <dbReference type="NCBI Taxonomy" id="2981139"/>
    <lineage>
        <taxon>Bacteria</taxon>
        <taxon>Bacillati</taxon>
        <taxon>Actinomycetota</taxon>
        <taxon>Actinomycetes</taxon>
        <taxon>Micrococcales</taxon>
        <taxon>Microbacteriaceae</taxon>
        <taxon>Microbacterium</taxon>
    </lineage>
</organism>
<evidence type="ECO:0000259" key="1">
    <source>
        <dbReference type="Pfam" id="PF13556"/>
    </source>
</evidence>
<dbReference type="Proteomes" id="UP001305498">
    <property type="component" value="Chromosome"/>
</dbReference>
<dbReference type="PANTHER" id="PTHR33744">
    <property type="entry name" value="CARBOHYDRATE DIACID REGULATOR"/>
    <property type="match status" value="1"/>
</dbReference>
<dbReference type="PANTHER" id="PTHR33744:SF1">
    <property type="entry name" value="DNA-BINDING TRANSCRIPTIONAL ACTIVATOR ADER"/>
    <property type="match status" value="1"/>
</dbReference>
<evidence type="ECO:0000259" key="2">
    <source>
        <dbReference type="Pfam" id="PF14361"/>
    </source>
</evidence>
<dbReference type="Pfam" id="PF14361">
    <property type="entry name" value="RsbRD_N"/>
    <property type="match status" value="1"/>
</dbReference>
<dbReference type="InterPro" id="IPR042070">
    <property type="entry name" value="PucR_C-HTH_sf"/>
</dbReference>
<dbReference type="InterPro" id="IPR025751">
    <property type="entry name" value="RsbRD_N_dom"/>
</dbReference>
<dbReference type="KEGG" id="mbet:N8K70_16155"/>
<dbReference type="Pfam" id="PF13556">
    <property type="entry name" value="HTH_30"/>
    <property type="match status" value="1"/>
</dbReference>
<proteinExistence type="predicted"/>
<dbReference type="InterPro" id="IPR025736">
    <property type="entry name" value="PucR_C-HTH_dom"/>
</dbReference>